<feature type="region of interest" description="Disordered" evidence="3">
    <location>
        <begin position="176"/>
        <end position="212"/>
    </location>
</feature>
<evidence type="ECO:0000313" key="7">
    <source>
        <dbReference type="Proteomes" id="UP001152797"/>
    </source>
</evidence>
<dbReference type="AlphaFoldDB" id="A0A9P1DNC5"/>
<evidence type="ECO:0000256" key="2">
    <source>
        <dbReference type="ARBA" id="ARBA00022679"/>
    </source>
</evidence>
<dbReference type="InterPro" id="IPR029063">
    <property type="entry name" value="SAM-dependent_MTases_sf"/>
</dbReference>
<dbReference type="Gene3D" id="3.40.50.150">
    <property type="entry name" value="Vaccinia Virus protein VP39"/>
    <property type="match status" value="1"/>
</dbReference>
<dbReference type="EMBL" id="CAMXCT010005913">
    <property type="protein sequence ID" value="CAI4013567.1"/>
    <property type="molecule type" value="Genomic_DNA"/>
</dbReference>
<dbReference type="GO" id="GO:0032259">
    <property type="term" value="P:methylation"/>
    <property type="evidence" value="ECO:0007669"/>
    <property type="project" value="UniProtKB-KW"/>
</dbReference>
<keyword evidence="2" id="KW-0808">Transferase</keyword>
<dbReference type="SUPFAM" id="SSF53335">
    <property type="entry name" value="S-adenosyl-L-methionine-dependent methyltransferases"/>
    <property type="match status" value="1"/>
</dbReference>
<evidence type="ECO:0000256" key="1">
    <source>
        <dbReference type="ARBA" id="ARBA00022603"/>
    </source>
</evidence>
<comment type="caution">
    <text evidence="4">The sequence shown here is derived from an EMBL/GenBank/DDBJ whole genome shotgun (WGS) entry which is preliminary data.</text>
</comment>
<dbReference type="Proteomes" id="UP001152797">
    <property type="component" value="Unassembled WGS sequence"/>
</dbReference>
<dbReference type="EMBL" id="CAMXCT020005913">
    <property type="protein sequence ID" value="CAL1166942.1"/>
    <property type="molecule type" value="Genomic_DNA"/>
</dbReference>
<keyword evidence="1" id="KW-0489">Methyltransferase</keyword>
<gene>
    <name evidence="4" type="ORF">C1SCF055_LOCUS38526</name>
</gene>
<feature type="region of interest" description="Disordered" evidence="3">
    <location>
        <begin position="793"/>
        <end position="815"/>
    </location>
</feature>
<dbReference type="InterPro" id="IPR001525">
    <property type="entry name" value="C5_MeTfrase"/>
</dbReference>
<organism evidence="4">
    <name type="scientific">Cladocopium goreaui</name>
    <dbReference type="NCBI Taxonomy" id="2562237"/>
    <lineage>
        <taxon>Eukaryota</taxon>
        <taxon>Sar</taxon>
        <taxon>Alveolata</taxon>
        <taxon>Dinophyceae</taxon>
        <taxon>Suessiales</taxon>
        <taxon>Symbiodiniaceae</taxon>
        <taxon>Cladocopium</taxon>
    </lineage>
</organism>
<feature type="compositionally biased region" description="Basic residues" evidence="3">
    <location>
        <begin position="793"/>
        <end position="806"/>
    </location>
</feature>
<dbReference type="OrthoDB" id="423221at2759"/>
<dbReference type="EMBL" id="CAMXCT030005913">
    <property type="protein sequence ID" value="CAL4800879.1"/>
    <property type="molecule type" value="Genomic_DNA"/>
</dbReference>
<evidence type="ECO:0000313" key="5">
    <source>
        <dbReference type="EMBL" id="CAL1166942.1"/>
    </source>
</evidence>
<sequence length="1217" mass="137273">MEALTNLKVKQRPQDNFFLGLLVKDTFAQRFLGPSANERKVLELRSRACRFLNCGDRICFLSIRPREGRFILGILEYRQCITIPLGQMSRYRDLHRLSEQEAAEFEKDWEGRNGADSQVYGWEFQLVTSFDPPPRLEFVKCEVWCWFPSFLVRETTAGATKEEEQRLVGIARKSSACSLPEPSPKFRRMQSGNGSEGSKTIEDSQSPSVQESPLKQDVACTCLLVSATEWNALTGGVCDALLRPRSTTSFGTDLHVLVQTSEGHRVSGTMCVGATIQVSWEDESTKDLCQTVYSKEQVTNMKAAKEVWRWEIQEISMFDTPHMAKFVDVAPRHRHQVFTAKIQDLRPVPAAVPMRLDLTETAQYFSHLMKPADKIALQRTFKNLCKSRGGNGVIRVGTTCSGTDVCITVLKQTVEYLNKTEETDIRIDHVFSCELNDQKRGFLLAEHKPRHCFGDVKVFKEHGGHDYVTGTYVEINEESCGIDLLLSGPVCTQLSRLNGQRKDAAGCYDAQEEEIAGVSGETYHFGFKKVVEILHPALAFYENVKAVTEKTVDNFGKEQPPGVKVYTILDSRNYCLPQRRNRVWGIASLNDGRVSEKEKAHCFSACLESLRSNFQFDLRTNFPDRRKEQVKPGRHTDLVSAAMKDAFGDLGMFVDCSSNGPSRLIAAQGVVPCITRSHPVYSVELGRYLGPQDFLNAQGLWSSAFTDSVYTSILADKNMAQSFAGNSFSTTVVQAVFLTSLTMFESSWQTLCPRGASSCNQLAVPPPARLARIGKKRKAPEYDHLIPVPKKSVKPSQRLRQHKRKVPGQDLRKCSTGKKPVASLWEKENLSCPQLVPIALKMMAAYDKAVEDGEKHPAKKVSRMKGFYRCCIYKWKKSREREKWTLLCRACPRIAKKHRELPDVMRDFMGGCKKFKSRAPDKTDTEWTQILPPELTALISEAVVERIETGEELDYSYVASALSVGIDLWNHALTALTTSLDVGGERFQERVLKELNDDFPEAESESEIKKALENITARLRSLKKVKLTSKDGLFLKQAARLCKACGIAPSDNNKPGKHLPYEHVAMRKVRDWVRYQCESGKIHEQMVGNFDQTWTLSFTPRRRSLQVKPFCSIKSPHMRRLRHNIERCLGLPLTEAMGSDSVMEVQPAAISGGCVAHAPVDMYRIPHTCTTLSWNDGDLGRLYITCRNDHLSEAQRMQLNKDHCVWGKLLALPIKKV</sequence>
<evidence type="ECO:0000313" key="6">
    <source>
        <dbReference type="EMBL" id="CAL4800879.1"/>
    </source>
</evidence>
<protein>
    <submittedName>
        <fullName evidence="6">Malate dehydrogenase 2, mitochondrial</fullName>
    </submittedName>
</protein>
<reference evidence="5" key="2">
    <citation type="submission" date="2024-04" db="EMBL/GenBank/DDBJ databases">
        <authorList>
            <person name="Chen Y."/>
            <person name="Shah S."/>
            <person name="Dougan E. K."/>
            <person name="Thang M."/>
            <person name="Chan C."/>
        </authorList>
    </citation>
    <scope>NUCLEOTIDE SEQUENCE [LARGE SCALE GENOMIC DNA]</scope>
</reference>
<evidence type="ECO:0000313" key="4">
    <source>
        <dbReference type="EMBL" id="CAI4013567.1"/>
    </source>
</evidence>
<name>A0A9P1DNC5_9DINO</name>
<evidence type="ECO:0000256" key="3">
    <source>
        <dbReference type="SAM" id="MobiDB-lite"/>
    </source>
</evidence>
<keyword evidence="7" id="KW-1185">Reference proteome</keyword>
<feature type="compositionally biased region" description="Polar residues" evidence="3">
    <location>
        <begin position="190"/>
        <end position="212"/>
    </location>
</feature>
<dbReference type="GO" id="GO:0008168">
    <property type="term" value="F:methyltransferase activity"/>
    <property type="evidence" value="ECO:0007669"/>
    <property type="project" value="UniProtKB-KW"/>
</dbReference>
<reference evidence="4" key="1">
    <citation type="submission" date="2022-10" db="EMBL/GenBank/DDBJ databases">
        <authorList>
            <person name="Chen Y."/>
            <person name="Dougan E. K."/>
            <person name="Chan C."/>
            <person name="Rhodes N."/>
            <person name="Thang M."/>
        </authorList>
    </citation>
    <scope>NUCLEOTIDE SEQUENCE</scope>
</reference>
<proteinExistence type="predicted"/>
<accession>A0A9P1DNC5</accession>
<dbReference type="Pfam" id="PF00145">
    <property type="entry name" value="DNA_methylase"/>
    <property type="match status" value="1"/>
</dbReference>